<evidence type="ECO:0000256" key="1">
    <source>
        <dbReference type="SAM" id="MobiDB-lite"/>
    </source>
</evidence>
<comment type="caution">
    <text evidence="2">The sequence shown here is derived from an EMBL/GenBank/DDBJ whole genome shotgun (WGS) entry which is preliminary data.</text>
</comment>
<name>A0A2K3NH07_TRIPR</name>
<protein>
    <submittedName>
        <fullName evidence="2">Uncharacterized protein</fullName>
    </submittedName>
</protein>
<feature type="non-terminal residue" evidence="2">
    <location>
        <position position="62"/>
    </location>
</feature>
<evidence type="ECO:0000313" key="2">
    <source>
        <dbReference type="EMBL" id="PNY02335.1"/>
    </source>
</evidence>
<sequence>MASMAVATTKSTQHPVKPSPSSVDCNDSSNSSLKFFGNAKLQSPDVLKSEEYRQLFRLPQDE</sequence>
<evidence type="ECO:0000313" key="3">
    <source>
        <dbReference type="Proteomes" id="UP000236291"/>
    </source>
</evidence>
<feature type="region of interest" description="Disordered" evidence="1">
    <location>
        <begin position="1"/>
        <end position="29"/>
    </location>
</feature>
<accession>A0A2K3NH07</accession>
<reference evidence="2 3" key="1">
    <citation type="journal article" date="2014" name="Am. J. Bot.">
        <title>Genome assembly and annotation for red clover (Trifolium pratense; Fabaceae).</title>
        <authorList>
            <person name="Istvanek J."/>
            <person name="Jaros M."/>
            <person name="Krenek A."/>
            <person name="Repkova J."/>
        </authorList>
    </citation>
    <scope>NUCLEOTIDE SEQUENCE [LARGE SCALE GENOMIC DNA]</scope>
    <source>
        <strain evidence="3">cv. Tatra</strain>
        <tissue evidence="2">Young leaves</tissue>
    </source>
</reference>
<reference evidence="2 3" key="2">
    <citation type="journal article" date="2017" name="Front. Plant Sci.">
        <title>Gene Classification and Mining of Molecular Markers Useful in Red Clover (Trifolium pratense) Breeding.</title>
        <authorList>
            <person name="Istvanek J."/>
            <person name="Dluhosova J."/>
            <person name="Dluhos P."/>
            <person name="Patkova L."/>
            <person name="Nedelnik J."/>
            <person name="Repkova J."/>
        </authorList>
    </citation>
    <scope>NUCLEOTIDE SEQUENCE [LARGE SCALE GENOMIC DNA]</scope>
    <source>
        <strain evidence="3">cv. Tatra</strain>
        <tissue evidence="2">Young leaves</tissue>
    </source>
</reference>
<dbReference type="AlphaFoldDB" id="A0A2K3NH07"/>
<gene>
    <name evidence="2" type="ORF">L195_g025641</name>
</gene>
<proteinExistence type="predicted"/>
<dbReference type="Proteomes" id="UP000236291">
    <property type="component" value="Unassembled WGS sequence"/>
</dbReference>
<feature type="compositionally biased region" description="Polar residues" evidence="1">
    <location>
        <begin position="1"/>
        <end position="14"/>
    </location>
</feature>
<organism evidence="2 3">
    <name type="scientific">Trifolium pratense</name>
    <name type="common">Red clover</name>
    <dbReference type="NCBI Taxonomy" id="57577"/>
    <lineage>
        <taxon>Eukaryota</taxon>
        <taxon>Viridiplantae</taxon>
        <taxon>Streptophyta</taxon>
        <taxon>Embryophyta</taxon>
        <taxon>Tracheophyta</taxon>
        <taxon>Spermatophyta</taxon>
        <taxon>Magnoliopsida</taxon>
        <taxon>eudicotyledons</taxon>
        <taxon>Gunneridae</taxon>
        <taxon>Pentapetalae</taxon>
        <taxon>rosids</taxon>
        <taxon>fabids</taxon>
        <taxon>Fabales</taxon>
        <taxon>Fabaceae</taxon>
        <taxon>Papilionoideae</taxon>
        <taxon>50 kb inversion clade</taxon>
        <taxon>NPAAA clade</taxon>
        <taxon>Hologalegina</taxon>
        <taxon>IRL clade</taxon>
        <taxon>Trifolieae</taxon>
        <taxon>Trifolium</taxon>
    </lineage>
</organism>
<dbReference type="EMBL" id="ASHM01021216">
    <property type="protein sequence ID" value="PNY02335.1"/>
    <property type="molecule type" value="Genomic_DNA"/>
</dbReference>
<feature type="compositionally biased region" description="Low complexity" evidence="1">
    <location>
        <begin position="19"/>
        <end position="29"/>
    </location>
</feature>